<name>A0A369Q123_9SPHI</name>
<protein>
    <submittedName>
        <fullName evidence="2">Uncharacterized protein</fullName>
    </submittedName>
</protein>
<keyword evidence="1" id="KW-0732">Signal</keyword>
<evidence type="ECO:0000313" key="3">
    <source>
        <dbReference type="Proteomes" id="UP000253961"/>
    </source>
</evidence>
<accession>A0A369Q123</accession>
<feature type="signal peptide" evidence="1">
    <location>
        <begin position="1"/>
        <end position="21"/>
    </location>
</feature>
<dbReference type="EMBL" id="QPKV01000002">
    <property type="protein sequence ID" value="RDC58180.1"/>
    <property type="molecule type" value="Genomic_DNA"/>
</dbReference>
<sequence>MNKYILILLFSCVCPATVAQSQPAFDGPSWKPPYYLELDGWGIERFLIPIDFAPSIKYSGVEDVRFTRGWGDEKSPEYWSYAFLWLLDGNPTQTTAIIQKNLNVYYDGLVGRNITKRNIPKSLVIKTQTKLRAIKTEKGDLQTFAGTINMLDYMGQRPIILQALIHVKKCPGSSKTIVFYQVSPKLVTDPVWIKLKSLWAGFKCTV</sequence>
<dbReference type="RefSeq" id="WP_115401590.1">
    <property type="nucleotide sequence ID" value="NZ_QPKV01000002.1"/>
</dbReference>
<gene>
    <name evidence="2" type="ORF">DU508_04355</name>
</gene>
<proteinExistence type="predicted"/>
<comment type="caution">
    <text evidence="2">The sequence shown here is derived from an EMBL/GenBank/DDBJ whole genome shotgun (WGS) entry which is preliminary data.</text>
</comment>
<feature type="chain" id="PRO_5016867811" evidence="1">
    <location>
        <begin position="22"/>
        <end position="206"/>
    </location>
</feature>
<dbReference type="OrthoDB" id="704518at2"/>
<organism evidence="2 3">
    <name type="scientific">Pedobacter chinensis</name>
    <dbReference type="NCBI Taxonomy" id="2282421"/>
    <lineage>
        <taxon>Bacteria</taxon>
        <taxon>Pseudomonadati</taxon>
        <taxon>Bacteroidota</taxon>
        <taxon>Sphingobacteriia</taxon>
        <taxon>Sphingobacteriales</taxon>
        <taxon>Sphingobacteriaceae</taxon>
        <taxon>Pedobacter</taxon>
    </lineage>
</organism>
<dbReference type="AlphaFoldDB" id="A0A369Q123"/>
<evidence type="ECO:0000313" key="2">
    <source>
        <dbReference type="EMBL" id="RDC58180.1"/>
    </source>
</evidence>
<reference evidence="2 3" key="1">
    <citation type="submission" date="2018-07" db="EMBL/GenBank/DDBJ databases">
        <title>Pedobacter sp. nov., isolated from soil.</title>
        <authorList>
            <person name="Zhou L.Y."/>
            <person name="Du Z.J."/>
        </authorList>
    </citation>
    <scope>NUCLEOTIDE SEQUENCE [LARGE SCALE GENOMIC DNA]</scope>
    <source>
        <strain evidence="2 3">JDX94</strain>
    </source>
</reference>
<evidence type="ECO:0000256" key="1">
    <source>
        <dbReference type="SAM" id="SignalP"/>
    </source>
</evidence>
<dbReference type="Proteomes" id="UP000253961">
    <property type="component" value="Unassembled WGS sequence"/>
</dbReference>
<keyword evidence="3" id="KW-1185">Reference proteome</keyword>